<name>A0A1H8GPF9_9BACI</name>
<keyword evidence="1" id="KW-1133">Transmembrane helix</keyword>
<feature type="transmembrane region" description="Helical" evidence="1">
    <location>
        <begin position="87"/>
        <end position="104"/>
    </location>
</feature>
<dbReference type="STRING" id="872970.SAMN04488134_101131"/>
<keyword evidence="1" id="KW-0472">Membrane</keyword>
<evidence type="ECO:0008006" key="4">
    <source>
        <dbReference type="Google" id="ProtNLM"/>
    </source>
</evidence>
<evidence type="ECO:0000313" key="2">
    <source>
        <dbReference type="EMBL" id="SEN45883.1"/>
    </source>
</evidence>
<dbReference type="RefSeq" id="WP_091493593.1">
    <property type="nucleotide sequence ID" value="NZ_FODJ01000001.1"/>
</dbReference>
<dbReference type="OrthoDB" id="1955013at2"/>
<sequence length="142" mass="16131">MTHCTKEILTAYYKQQLSNGDELGVENHLQHCETCMDCYLNLIEATEIQQTVSKQFTDQLLVKIEKQVIKPNHSTYKRKQLDKTVRHFLLAAGLTLLLTLAGLFQEVATITDESFLQEQTSITEQLLEKSTGLLNLFKGGNN</sequence>
<dbReference type="AlphaFoldDB" id="A0A1H8GPF9"/>
<evidence type="ECO:0000256" key="1">
    <source>
        <dbReference type="SAM" id="Phobius"/>
    </source>
</evidence>
<accession>A0A1H8GPF9</accession>
<proteinExistence type="predicted"/>
<dbReference type="EMBL" id="FODJ01000001">
    <property type="protein sequence ID" value="SEN45883.1"/>
    <property type="molecule type" value="Genomic_DNA"/>
</dbReference>
<gene>
    <name evidence="2" type="ORF">SAMN04488134_101131</name>
</gene>
<reference evidence="2 3" key="1">
    <citation type="submission" date="2016-10" db="EMBL/GenBank/DDBJ databases">
        <authorList>
            <person name="de Groot N.N."/>
        </authorList>
    </citation>
    <scope>NUCLEOTIDE SEQUENCE [LARGE SCALE GENOMIC DNA]</scope>
    <source>
        <strain evidence="2 3">CGMCC 1.10434</strain>
    </source>
</reference>
<keyword evidence="1" id="KW-0812">Transmembrane</keyword>
<dbReference type="Proteomes" id="UP000199300">
    <property type="component" value="Unassembled WGS sequence"/>
</dbReference>
<evidence type="ECO:0000313" key="3">
    <source>
        <dbReference type="Proteomes" id="UP000199300"/>
    </source>
</evidence>
<protein>
    <recommendedName>
        <fullName evidence="4">Zinc-finger</fullName>
    </recommendedName>
</protein>
<keyword evidence="3" id="KW-1185">Reference proteome</keyword>
<organism evidence="2 3">
    <name type="scientific">Amphibacillus marinus</name>
    <dbReference type="NCBI Taxonomy" id="872970"/>
    <lineage>
        <taxon>Bacteria</taxon>
        <taxon>Bacillati</taxon>
        <taxon>Bacillota</taxon>
        <taxon>Bacilli</taxon>
        <taxon>Bacillales</taxon>
        <taxon>Bacillaceae</taxon>
        <taxon>Amphibacillus</taxon>
    </lineage>
</organism>